<dbReference type="AlphaFoldDB" id="A0A0F9RFD8"/>
<feature type="non-terminal residue" evidence="1">
    <location>
        <position position="1"/>
    </location>
</feature>
<dbReference type="EMBL" id="LAZR01003662">
    <property type="protein sequence ID" value="KKN15958.1"/>
    <property type="molecule type" value="Genomic_DNA"/>
</dbReference>
<reference evidence="1" key="1">
    <citation type="journal article" date="2015" name="Nature">
        <title>Complex archaea that bridge the gap between prokaryotes and eukaryotes.</title>
        <authorList>
            <person name="Spang A."/>
            <person name="Saw J.H."/>
            <person name="Jorgensen S.L."/>
            <person name="Zaremba-Niedzwiedzka K."/>
            <person name="Martijn J."/>
            <person name="Lind A.E."/>
            <person name="van Eijk R."/>
            <person name="Schleper C."/>
            <person name="Guy L."/>
            <person name="Ettema T.J."/>
        </authorList>
    </citation>
    <scope>NUCLEOTIDE SEQUENCE</scope>
</reference>
<dbReference type="SUPFAM" id="SSF55486">
    <property type="entry name" value="Metalloproteases ('zincins'), catalytic domain"/>
    <property type="match status" value="1"/>
</dbReference>
<comment type="caution">
    <text evidence="1">The sequence shown here is derived from an EMBL/GenBank/DDBJ whole genome shotgun (WGS) entry which is preliminary data.</text>
</comment>
<accession>A0A0F9RFD8</accession>
<protein>
    <recommendedName>
        <fullName evidence="2">Peptidase M3A/M3B catalytic domain-containing protein</fullName>
    </recommendedName>
</protein>
<proteinExistence type="predicted"/>
<name>A0A0F9RFD8_9ZZZZ</name>
<evidence type="ECO:0000313" key="1">
    <source>
        <dbReference type="EMBL" id="KKN15958.1"/>
    </source>
</evidence>
<gene>
    <name evidence="1" type="ORF">LCGC14_0980700</name>
</gene>
<dbReference type="Gene3D" id="1.10.1370.30">
    <property type="match status" value="1"/>
</dbReference>
<evidence type="ECO:0008006" key="2">
    <source>
        <dbReference type="Google" id="ProtNLM"/>
    </source>
</evidence>
<organism evidence="1">
    <name type="scientific">marine sediment metagenome</name>
    <dbReference type="NCBI Taxonomy" id="412755"/>
    <lineage>
        <taxon>unclassified sequences</taxon>
        <taxon>metagenomes</taxon>
        <taxon>ecological metagenomes</taxon>
    </lineage>
</organism>
<sequence length="354" mass="40326">YYPDFPTQIKRVFEARREIPEAEVEALFTSFISSSQVKKVGKLIQKRLGTKLRPFDIWYPGFKPGGAIKEEELDKIVTKKYPDVKAFEGDIKNILMKLGFSQEQAEFIAPKIEVDSARGAGHAWGANMKSEKAHLRTRVPKTGMNYKGFNIAMHELGHCVEQTLTLQKVDYYALQGVPNAAFTEAFAFVFQDKDLDVLGLKSEDKNRKHLKALDYFWNAYEIMGVSLVDMKVWNWLYRNPDATPEELKKAVISVAKEVWNKYYAGVFGIKDQPILAVYSHMIYRTIYLPDYPLGHVIAFQIGNYLEGKNLGEEMERMCVAGNIVPQVWMKNAVGSEISSKPLLDAVDEALKHIK</sequence>